<dbReference type="Pfam" id="PF20434">
    <property type="entry name" value="BD-FAE"/>
    <property type="match status" value="1"/>
</dbReference>
<sequence length="281" mass="31638">MTAARICLMLFAFIGQLAAASAHVKVAKDINYTVNNDVRRQLNVYCKSGDQQTKDVVIFIHGGSWSSGRKDIYWWLGRNFARKGVVAVTINYGLAPDSKYPQMATDCANAVKWVTENINRYGGNPARIFLMGHSAGGHLAELINADPRYFAAAGIKNPIKGLILDDPFGLDMHEYMRTAEKDNSYFDFLRTFSTNMDTWTAASPLHYIANIKNPHLLWYGAKTYPAIQIQTKRLYEQLAARNTPVKLEVIPRKKHVGMITQMIFGCSKRYADILEFLASCK</sequence>
<feature type="signal peptide" evidence="2">
    <location>
        <begin position="1"/>
        <end position="19"/>
    </location>
</feature>
<dbReference type="EMBL" id="SNWM01000002">
    <property type="protein sequence ID" value="TDO22643.1"/>
    <property type="molecule type" value="Genomic_DNA"/>
</dbReference>
<keyword evidence="5" id="KW-1185">Reference proteome</keyword>
<comment type="caution">
    <text evidence="4">The sequence shown here is derived from an EMBL/GenBank/DDBJ whole genome shotgun (WGS) entry which is preliminary data.</text>
</comment>
<feature type="domain" description="BD-FAE-like" evidence="3">
    <location>
        <begin position="42"/>
        <end position="237"/>
    </location>
</feature>
<dbReference type="SUPFAM" id="SSF53474">
    <property type="entry name" value="alpha/beta-Hydrolases"/>
    <property type="match status" value="1"/>
</dbReference>
<dbReference type="OrthoDB" id="9777975at2"/>
<evidence type="ECO:0000256" key="2">
    <source>
        <dbReference type="SAM" id="SignalP"/>
    </source>
</evidence>
<feature type="chain" id="PRO_5020513829" evidence="2">
    <location>
        <begin position="20"/>
        <end position="281"/>
    </location>
</feature>
<dbReference type="GO" id="GO:0016787">
    <property type="term" value="F:hydrolase activity"/>
    <property type="evidence" value="ECO:0007669"/>
    <property type="project" value="UniProtKB-KW"/>
</dbReference>
<accession>A0A4R6IKR4</accession>
<dbReference type="InterPro" id="IPR029058">
    <property type="entry name" value="AB_hydrolase_fold"/>
</dbReference>
<evidence type="ECO:0000259" key="3">
    <source>
        <dbReference type="Pfam" id="PF20434"/>
    </source>
</evidence>
<gene>
    <name evidence="4" type="ORF">CLV32_1621</name>
</gene>
<dbReference type="Gene3D" id="3.40.50.1820">
    <property type="entry name" value="alpha/beta hydrolase"/>
    <property type="match status" value="1"/>
</dbReference>
<dbReference type="RefSeq" id="WP_133554172.1">
    <property type="nucleotide sequence ID" value="NZ_SNWM01000002.1"/>
</dbReference>
<keyword evidence="1" id="KW-0378">Hydrolase</keyword>
<organism evidence="4 5">
    <name type="scientific">Pedobacter duraquae</name>
    <dbReference type="NCBI Taxonomy" id="425511"/>
    <lineage>
        <taxon>Bacteria</taxon>
        <taxon>Pseudomonadati</taxon>
        <taxon>Bacteroidota</taxon>
        <taxon>Sphingobacteriia</taxon>
        <taxon>Sphingobacteriales</taxon>
        <taxon>Sphingobacteriaceae</taxon>
        <taxon>Pedobacter</taxon>
    </lineage>
</organism>
<reference evidence="4 5" key="1">
    <citation type="submission" date="2019-03" db="EMBL/GenBank/DDBJ databases">
        <title>Genomic Encyclopedia of Archaeal and Bacterial Type Strains, Phase II (KMG-II): from individual species to whole genera.</title>
        <authorList>
            <person name="Goeker M."/>
        </authorList>
    </citation>
    <scope>NUCLEOTIDE SEQUENCE [LARGE SCALE GENOMIC DNA]</scope>
    <source>
        <strain evidence="4 5">DSM 19034</strain>
    </source>
</reference>
<evidence type="ECO:0000313" key="5">
    <source>
        <dbReference type="Proteomes" id="UP000295499"/>
    </source>
</evidence>
<dbReference type="AlphaFoldDB" id="A0A4R6IKR4"/>
<dbReference type="PANTHER" id="PTHR48081:SF33">
    <property type="entry name" value="KYNURENINE FORMAMIDASE"/>
    <property type="match status" value="1"/>
</dbReference>
<evidence type="ECO:0000256" key="1">
    <source>
        <dbReference type="ARBA" id="ARBA00022801"/>
    </source>
</evidence>
<name>A0A4R6IKR4_9SPHI</name>
<protein>
    <submittedName>
        <fullName evidence="4">Acetyl esterase/lipase</fullName>
    </submittedName>
</protein>
<dbReference type="Proteomes" id="UP000295499">
    <property type="component" value="Unassembled WGS sequence"/>
</dbReference>
<keyword evidence="2" id="KW-0732">Signal</keyword>
<dbReference type="PANTHER" id="PTHR48081">
    <property type="entry name" value="AB HYDROLASE SUPERFAMILY PROTEIN C4A8.06C"/>
    <property type="match status" value="1"/>
</dbReference>
<proteinExistence type="predicted"/>
<dbReference type="InterPro" id="IPR050300">
    <property type="entry name" value="GDXG_lipolytic_enzyme"/>
</dbReference>
<evidence type="ECO:0000313" key="4">
    <source>
        <dbReference type="EMBL" id="TDO22643.1"/>
    </source>
</evidence>
<dbReference type="InterPro" id="IPR049492">
    <property type="entry name" value="BD-FAE-like_dom"/>
</dbReference>